<keyword evidence="2" id="KW-1185">Reference proteome</keyword>
<dbReference type="Proteomes" id="UP000053732">
    <property type="component" value="Unassembled WGS sequence"/>
</dbReference>
<dbReference type="EMBL" id="HG793137">
    <property type="protein sequence ID" value="CRL20283.1"/>
    <property type="molecule type" value="Genomic_DNA"/>
</dbReference>
<sequence>MTSILPRGTTLALIVKDFEEHGHDEEKMEIKVRAHMEGWMVQDDL</sequence>
<dbReference type="AlphaFoldDB" id="A0A0G4P1Y0"/>
<name>A0A0G4P1Y0_PENC3</name>
<accession>A0A0G4P1Y0</accession>
<organism evidence="1 2">
    <name type="scientific">Penicillium camemberti (strain FM 013)</name>
    <dbReference type="NCBI Taxonomy" id="1429867"/>
    <lineage>
        <taxon>Eukaryota</taxon>
        <taxon>Fungi</taxon>
        <taxon>Dikarya</taxon>
        <taxon>Ascomycota</taxon>
        <taxon>Pezizomycotina</taxon>
        <taxon>Eurotiomycetes</taxon>
        <taxon>Eurotiomycetidae</taxon>
        <taxon>Eurotiales</taxon>
        <taxon>Aspergillaceae</taxon>
        <taxon>Penicillium</taxon>
    </lineage>
</organism>
<protein>
    <submittedName>
        <fullName evidence="1">Str. FM013</fullName>
    </submittedName>
</protein>
<gene>
    <name evidence="1" type="ORF">PCAMFM013_S004g000223</name>
</gene>
<evidence type="ECO:0000313" key="2">
    <source>
        <dbReference type="Proteomes" id="UP000053732"/>
    </source>
</evidence>
<reference evidence="1 2" key="1">
    <citation type="journal article" date="2014" name="Nat. Commun.">
        <title>Multiple recent horizontal transfers of a large genomic region in cheese making fungi.</title>
        <authorList>
            <person name="Cheeseman K."/>
            <person name="Ropars J."/>
            <person name="Renault P."/>
            <person name="Dupont J."/>
            <person name="Gouzy J."/>
            <person name="Branca A."/>
            <person name="Abraham A.L."/>
            <person name="Ceppi M."/>
            <person name="Conseiller E."/>
            <person name="Debuchy R."/>
            <person name="Malagnac F."/>
            <person name="Goarin A."/>
            <person name="Silar P."/>
            <person name="Lacoste S."/>
            <person name="Sallet E."/>
            <person name="Bensimon A."/>
            <person name="Giraud T."/>
            <person name="Brygoo Y."/>
        </authorList>
    </citation>
    <scope>NUCLEOTIDE SEQUENCE [LARGE SCALE GENOMIC DNA]</scope>
    <source>
        <strain evidence="2">FM 013</strain>
    </source>
</reference>
<proteinExistence type="predicted"/>
<evidence type="ECO:0000313" key="1">
    <source>
        <dbReference type="EMBL" id="CRL20283.1"/>
    </source>
</evidence>